<dbReference type="PANTHER" id="PTHR30486:SF6">
    <property type="entry name" value="TYPE IV PILUS RETRACTATION ATPASE PILT"/>
    <property type="match status" value="1"/>
</dbReference>
<evidence type="ECO:0000313" key="4">
    <source>
        <dbReference type="Proteomes" id="UP001174210"/>
    </source>
</evidence>
<comment type="similarity">
    <text evidence="1">Belongs to the GSP E family.</text>
</comment>
<dbReference type="Gene3D" id="3.40.50.300">
    <property type="entry name" value="P-loop containing nucleotide triphosphate hydrolases"/>
    <property type="match status" value="1"/>
</dbReference>
<comment type="caution">
    <text evidence="3">The sequence shown here is derived from an EMBL/GenBank/DDBJ whole genome shotgun (WGS) entry which is preliminary data.</text>
</comment>
<name>A0ABT8J3P8_9MICO</name>
<dbReference type="InterPro" id="IPR027417">
    <property type="entry name" value="P-loop_NTPase"/>
</dbReference>
<dbReference type="RefSeq" id="WP_301220627.1">
    <property type="nucleotide sequence ID" value="NZ_JAROCB010000006.1"/>
</dbReference>
<dbReference type="EMBL" id="JAROCB010000006">
    <property type="protein sequence ID" value="MDN4599281.1"/>
    <property type="molecule type" value="Genomic_DNA"/>
</dbReference>
<dbReference type="InterPro" id="IPR050921">
    <property type="entry name" value="T4SS_GSP_E_ATPase"/>
</dbReference>
<gene>
    <name evidence="3" type="ORF">P5G59_19170</name>
</gene>
<dbReference type="Proteomes" id="UP001174210">
    <property type="component" value="Unassembled WGS sequence"/>
</dbReference>
<keyword evidence="4" id="KW-1185">Reference proteome</keyword>
<dbReference type="InterPro" id="IPR001482">
    <property type="entry name" value="T2SS/T4SS_dom"/>
</dbReference>
<accession>A0ABT8J3P8</accession>
<evidence type="ECO:0000313" key="3">
    <source>
        <dbReference type="EMBL" id="MDN4599281.1"/>
    </source>
</evidence>
<reference evidence="3" key="1">
    <citation type="submission" date="2023-03" db="EMBL/GenBank/DDBJ databases">
        <title>MT1 and MT2 Draft Genomes of Novel Species.</title>
        <authorList>
            <person name="Venkateswaran K."/>
        </authorList>
    </citation>
    <scope>NUCLEOTIDE SEQUENCE</scope>
    <source>
        <strain evidence="3">F6_8S_P_1A</strain>
    </source>
</reference>
<organism evidence="3 4">
    <name type="scientific">Leifsonia virtsii</name>
    <dbReference type="NCBI Taxonomy" id="3035915"/>
    <lineage>
        <taxon>Bacteria</taxon>
        <taxon>Bacillati</taxon>
        <taxon>Actinomycetota</taxon>
        <taxon>Actinomycetes</taxon>
        <taxon>Micrococcales</taxon>
        <taxon>Microbacteriaceae</taxon>
        <taxon>Leifsonia</taxon>
    </lineage>
</organism>
<protein>
    <submittedName>
        <fullName evidence="3">ATPase, T2SS/T4P/T4SS family</fullName>
    </submittedName>
</protein>
<sequence>MIDTALLRNVMDESGAAGYSDLHLVPGGVLRSIGKHTELIPDLAFPVGDLVNSLDIPDLEARLQARASLDIPGSRYRGRIAARIGADGPSATIRLISRTIPTPDQLGLSPMMRELVRRQRGLVVFSGETNSGKSTTTAACLNELRDLLIYTVEDPIEYRYESTDRLVIQREVGTHVASFAAGIEDAKRSNPRVFVLGEILDVETARAALEMALSGHLVITTTHAGNAAETISGFVARFPRAEQPLIRVQLTQALQAIVTQQLLPGTDGRRVLAQEIALNSPEFSLLIAGDGESSDVHLVTQHLLGNGAHEGSVGMETSLANLVRDGRITHDQARGALKDPSHFDDLYAYAA</sequence>
<evidence type="ECO:0000259" key="2">
    <source>
        <dbReference type="Pfam" id="PF00437"/>
    </source>
</evidence>
<feature type="domain" description="Bacterial type II secretion system protein E" evidence="2">
    <location>
        <begin position="64"/>
        <end position="264"/>
    </location>
</feature>
<dbReference type="PANTHER" id="PTHR30486">
    <property type="entry name" value="TWITCHING MOTILITY PROTEIN PILT"/>
    <property type="match status" value="1"/>
</dbReference>
<evidence type="ECO:0000256" key="1">
    <source>
        <dbReference type="ARBA" id="ARBA00006611"/>
    </source>
</evidence>
<dbReference type="SUPFAM" id="SSF52540">
    <property type="entry name" value="P-loop containing nucleoside triphosphate hydrolases"/>
    <property type="match status" value="1"/>
</dbReference>
<dbReference type="Pfam" id="PF00437">
    <property type="entry name" value="T2SSE"/>
    <property type="match status" value="1"/>
</dbReference>
<proteinExistence type="inferred from homology"/>